<dbReference type="GO" id="GO:0000724">
    <property type="term" value="P:double-strand break repair via homologous recombination"/>
    <property type="evidence" value="ECO:0007669"/>
    <property type="project" value="TreeGrafter"/>
</dbReference>
<feature type="compositionally biased region" description="Polar residues" evidence="4">
    <location>
        <begin position="318"/>
        <end position="330"/>
    </location>
</feature>
<dbReference type="SMART" id="SM01161">
    <property type="entry name" value="DUF1767"/>
    <property type="match status" value="1"/>
</dbReference>
<gene>
    <name evidence="6" type="ORF">BOKJ2_LOCUS10113</name>
</gene>
<dbReference type="GO" id="GO:0031422">
    <property type="term" value="C:RecQ family helicase-topoisomerase III complex"/>
    <property type="evidence" value="ECO:0007669"/>
    <property type="project" value="TreeGrafter"/>
</dbReference>
<dbReference type="Proteomes" id="UP000614601">
    <property type="component" value="Unassembled WGS sequence"/>
</dbReference>
<evidence type="ECO:0000256" key="4">
    <source>
        <dbReference type="SAM" id="MobiDB-lite"/>
    </source>
</evidence>
<dbReference type="SMART" id="SM00355">
    <property type="entry name" value="ZnF_C2H2"/>
    <property type="match status" value="2"/>
</dbReference>
<evidence type="ECO:0000256" key="1">
    <source>
        <dbReference type="ARBA" id="ARBA00006395"/>
    </source>
</evidence>
<feature type="region of interest" description="Disordered" evidence="4">
    <location>
        <begin position="251"/>
        <end position="330"/>
    </location>
</feature>
<feature type="compositionally biased region" description="Polar residues" evidence="4">
    <location>
        <begin position="255"/>
        <end position="265"/>
    </location>
</feature>
<feature type="compositionally biased region" description="Basic and acidic residues" evidence="4">
    <location>
        <begin position="443"/>
        <end position="454"/>
    </location>
</feature>
<feature type="compositionally biased region" description="Polar residues" evidence="4">
    <location>
        <begin position="346"/>
        <end position="355"/>
    </location>
</feature>
<dbReference type="InterPro" id="IPR044881">
    <property type="entry name" value="RMI1_N_N_sf"/>
</dbReference>
<organism evidence="6 7">
    <name type="scientific">Bursaphelenchus okinawaensis</name>
    <dbReference type="NCBI Taxonomy" id="465554"/>
    <lineage>
        <taxon>Eukaryota</taxon>
        <taxon>Metazoa</taxon>
        <taxon>Ecdysozoa</taxon>
        <taxon>Nematoda</taxon>
        <taxon>Chromadorea</taxon>
        <taxon>Rhabditida</taxon>
        <taxon>Tylenchina</taxon>
        <taxon>Tylenchomorpha</taxon>
        <taxon>Aphelenchoidea</taxon>
        <taxon>Aphelenchoididae</taxon>
        <taxon>Bursaphelenchus</taxon>
    </lineage>
</organism>
<dbReference type="Proteomes" id="UP000783686">
    <property type="component" value="Unassembled WGS sequence"/>
</dbReference>
<evidence type="ECO:0000313" key="6">
    <source>
        <dbReference type="EMBL" id="CAD5223343.1"/>
    </source>
</evidence>
<feature type="region of interest" description="Disordered" evidence="4">
    <location>
        <begin position="346"/>
        <end position="391"/>
    </location>
</feature>
<dbReference type="GO" id="GO:0008270">
    <property type="term" value="F:zinc ion binding"/>
    <property type="evidence" value="ECO:0007669"/>
    <property type="project" value="UniProtKB-KW"/>
</dbReference>
<dbReference type="SUPFAM" id="SSF57667">
    <property type="entry name" value="beta-beta-alpha zinc fingers"/>
    <property type="match status" value="1"/>
</dbReference>
<dbReference type="GO" id="GO:0000712">
    <property type="term" value="P:resolution of meiotic recombination intermediates"/>
    <property type="evidence" value="ECO:0007669"/>
    <property type="project" value="TreeGrafter"/>
</dbReference>
<dbReference type="InterPro" id="IPR013087">
    <property type="entry name" value="Znf_C2H2_type"/>
</dbReference>
<dbReference type="AlphaFoldDB" id="A0A811L2M6"/>
<reference evidence="6" key="1">
    <citation type="submission" date="2020-09" db="EMBL/GenBank/DDBJ databases">
        <authorList>
            <person name="Kikuchi T."/>
        </authorList>
    </citation>
    <scope>NUCLEOTIDE SEQUENCE</scope>
    <source>
        <strain evidence="6">SH1</strain>
    </source>
</reference>
<feature type="compositionally biased region" description="Polar residues" evidence="4">
    <location>
        <begin position="364"/>
        <end position="380"/>
    </location>
</feature>
<evidence type="ECO:0000313" key="7">
    <source>
        <dbReference type="Proteomes" id="UP000614601"/>
    </source>
</evidence>
<dbReference type="PANTHER" id="PTHR14790:SF15">
    <property type="entry name" value="RECQ-MEDIATED GENOME INSTABILITY PROTEIN 1"/>
    <property type="match status" value="1"/>
</dbReference>
<dbReference type="Gene3D" id="3.30.160.60">
    <property type="entry name" value="Classic Zinc Finger"/>
    <property type="match status" value="1"/>
</dbReference>
<proteinExistence type="inferred from homology"/>
<dbReference type="Gene3D" id="2.40.50.770">
    <property type="entry name" value="RecQ-mediated genome instability protein Rmi1, C-terminal domain"/>
    <property type="match status" value="1"/>
</dbReference>
<keyword evidence="3" id="KW-0862">Zinc</keyword>
<evidence type="ECO:0000256" key="3">
    <source>
        <dbReference type="PROSITE-ProRule" id="PRU00042"/>
    </source>
</evidence>
<dbReference type="EMBL" id="CAJFCW020000005">
    <property type="protein sequence ID" value="CAG9117581.1"/>
    <property type="molecule type" value="Genomic_DNA"/>
</dbReference>
<dbReference type="PANTHER" id="PTHR14790">
    <property type="entry name" value="RECQ-MEDIATED GENOME INSTABILITY PROTEIN 1 RMI1"/>
    <property type="match status" value="1"/>
</dbReference>
<accession>A0A811L2M6</accession>
<evidence type="ECO:0000256" key="2">
    <source>
        <dbReference type="ARBA" id="ARBA00018987"/>
    </source>
</evidence>
<dbReference type="GO" id="GO:0016604">
    <property type="term" value="C:nuclear body"/>
    <property type="evidence" value="ECO:0007669"/>
    <property type="project" value="TreeGrafter"/>
</dbReference>
<protein>
    <recommendedName>
        <fullName evidence="2">RecQ-mediated genome instability protein 1</fullName>
    </recommendedName>
</protein>
<dbReference type="InterPro" id="IPR042470">
    <property type="entry name" value="RMI1_N_C_sf"/>
</dbReference>
<dbReference type="Pfam" id="PF08585">
    <property type="entry name" value="RMI1_N_C"/>
    <property type="match status" value="1"/>
</dbReference>
<keyword evidence="3" id="KW-0479">Metal-binding</keyword>
<feature type="region of interest" description="Disordered" evidence="4">
    <location>
        <begin position="443"/>
        <end position="463"/>
    </location>
</feature>
<dbReference type="InterPro" id="IPR036236">
    <property type="entry name" value="Znf_C2H2_sf"/>
</dbReference>
<comment type="similarity">
    <text evidence="1">Belongs to the RMI1 family.</text>
</comment>
<keyword evidence="7" id="KW-1185">Reference proteome</keyword>
<name>A0A811L2M6_9BILA</name>
<dbReference type="PROSITE" id="PS00028">
    <property type="entry name" value="ZINC_FINGER_C2H2_1"/>
    <property type="match status" value="1"/>
</dbReference>
<dbReference type="InterPro" id="IPR013894">
    <property type="entry name" value="RMI1_OB"/>
</dbReference>
<dbReference type="EMBL" id="CAJFDH010000005">
    <property type="protein sequence ID" value="CAD5223343.1"/>
    <property type="molecule type" value="Genomic_DNA"/>
</dbReference>
<dbReference type="Gene3D" id="1.10.8.1020">
    <property type="entry name" value="RecQ-mediated genome instability protein 1, N-terminal domain"/>
    <property type="match status" value="1"/>
</dbReference>
<comment type="caution">
    <text evidence="6">The sequence shown here is derived from an EMBL/GenBank/DDBJ whole genome shotgun (WGS) entry which is preliminary data.</text>
</comment>
<keyword evidence="3" id="KW-0863">Zinc-finger</keyword>
<feature type="compositionally biased region" description="Low complexity" evidence="4">
    <location>
        <begin position="381"/>
        <end position="391"/>
    </location>
</feature>
<sequence length="575" mass="63534">MSIQFDSVNKFFLDRHINLKPEWLHSCLKFLQKHNKKVEHLNNYAYDQWLHTDIKESTKPSFQPPVGRLFSSYAVLQVEAVLNISKSYYTQMREIEHNENHDLDVGAEPDDKNNSAYWEQKQQRRMLKFVFSDGVKTVKAIEHLSNPLISSSLQPGAKVIVTRCQYRDPIMLLTPRNCQFLGGYVPKLVEKNCAKALINQMPFMQNRSTNITVPQTKPLPLTALDRKRKLDSGTNGTTTYNGTNNVNGTTIGINHLNNAPSTSGLGNRPAFGANGTSTTTNGTTNSMSTRSNTSTMNNSTNVAVNRPTTRPGPVVTINKPSTSSTVNNLNATNGPVCLSAQLNAKNNANQPSTSGFKPPETQKRPQISVTINRRPSSVNRPTTSTAPAPQAAAEPVCISMQLNNKTRKCATTVPPAITPNPPSTTISVPLNNTRRINALNRQSDVRPDPKDMLKTPHGTNLSMDNFAVPKSEVKKPAITITPQKPYEPKGILKTTPLSINSKANTPTSANSTRSSLMADSKEFAYSCEHCNISFKDRVLYQMHSGYHGFKEPLTCNRCGFEAATSVDFYSHLYGH</sequence>
<feature type="compositionally biased region" description="Low complexity" evidence="4">
    <location>
        <begin position="274"/>
        <end position="301"/>
    </location>
</feature>
<dbReference type="OrthoDB" id="341511at2759"/>
<feature type="domain" description="C2H2-type" evidence="5">
    <location>
        <begin position="525"/>
        <end position="552"/>
    </location>
</feature>
<evidence type="ECO:0000259" key="5">
    <source>
        <dbReference type="PROSITE" id="PS50157"/>
    </source>
</evidence>
<dbReference type="PROSITE" id="PS50157">
    <property type="entry name" value="ZINC_FINGER_C2H2_2"/>
    <property type="match status" value="1"/>
</dbReference>